<organism evidence="1 2">
    <name type="scientific">Mesorhizobium alhagi CCNWXJ12-2</name>
    <dbReference type="NCBI Taxonomy" id="1107882"/>
    <lineage>
        <taxon>Bacteria</taxon>
        <taxon>Pseudomonadati</taxon>
        <taxon>Pseudomonadota</taxon>
        <taxon>Alphaproteobacteria</taxon>
        <taxon>Hyphomicrobiales</taxon>
        <taxon>Phyllobacteriaceae</taxon>
        <taxon>Allomesorhizobium</taxon>
    </lineage>
</organism>
<accession>H0HYK1</accession>
<name>H0HYK1_9HYPH</name>
<dbReference type="EMBL" id="AHAM01000221">
    <property type="protein sequence ID" value="EHK54210.1"/>
    <property type="molecule type" value="Genomic_DNA"/>
</dbReference>
<reference evidence="1 2" key="1">
    <citation type="journal article" date="2012" name="J. Bacteriol.">
        <title>Draft Genome Sequence of Mesorhizobium alhagi CCNWXJ12-2T, a Novel Salt-Resistant Species Isolated from the Desert of Northwestern China.</title>
        <authorList>
            <person name="Zhou M."/>
            <person name="Chen W."/>
            <person name="Chen H."/>
            <person name="Wei G."/>
        </authorList>
    </citation>
    <scope>NUCLEOTIDE SEQUENCE [LARGE SCALE GENOMIC DNA]</scope>
    <source>
        <strain evidence="1 2">CCNWXJ12-2</strain>
    </source>
</reference>
<dbReference type="Proteomes" id="UP000003250">
    <property type="component" value="Unassembled WGS sequence"/>
</dbReference>
<dbReference type="PATRIC" id="fig|1107882.3.peg.5124"/>
<gene>
    <name evidence="1" type="ORF">MAXJ12_26408</name>
</gene>
<proteinExistence type="predicted"/>
<protein>
    <submittedName>
        <fullName evidence="1">Uncharacterized protein</fullName>
    </submittedName>
</protein>
<dbReference type="AlphaFoldDB" id="H0HYK1"/>
<evidence type="ECO:0000313" key="1">
    <source>
        <dbReference type="EMBL" id="EHK54210.1"/>
    </source>
</evidence>
<sequence length="96" mass="10960">MRQGSLCGSVQRSGIRQQRCWRLIFVKRDKHIRNIDCCGGGGTAGSKKQQRFERIDGHLLRLDPGATLSHKTSTIKAPTLSDCYPLDWLYRQRQMA</sequence>
<keyword evidence="2" id="KW-1185">Reference proteome</keyword>
<evidence type="ECO:0000313" key="2">
    <source>
        <dbReference type="Proteomes" id="UP000003250"/>
    </source>
</evidence>